<evidence type="ECO:0000313" key="2">
    <source>
        <dbReference type="EMBL" id="QBC43317.1"/>
    </source>
</evidence>
<dbReference type="Pfam" id="PF18734">
    <property type="entry name" value="HEPN_AbiU2"/>
    <property type="match status" value="1"/>
</dbReference>
<dbReference type="InterPro" id="IPR040704">
    <property type="entry name" value="HEPN_AbiU2"/>
</dbReference>
<protein>
    <recommendedName>
        <fullName evidence="1">HEPN AbiU2-like domain-containing protein</fullName>
    </recommendedName>
</protein>
<dbReference type="KEGG" id="ifl:C1H71_07030"/>
<dbReference type="AlphaFoldDB" id="A0A7G3G7N6"/>
<gene>
    <name evidence="2" type="ORF">C1H71_07030</name>
</gene>
<dbReference type="RefSeq" id="WP_130105896.1">
    <property type="nucleotide sequence ID" value="NZ_CP025781.1"/>
</dbReference>
<evidence type="ECO:0000259" key="1">
    <source>
        <dbReference type="Pfam" id="PF18734"/>
    </source>
</evidence>
<dbReference type="Proteomes" id="UP000515917">
    <property type="component" value="Chromosome"/>
</dbReference>
<reference evidence="2 3" key="1">
    <citation type="submission" date="2018-01" db="EMBL/GenBank/DDBJ databases">
        <title>Genome sequence of Iodobacter sp. strain PCH194 isolated from Indian Trans-Himalaya.</title>
        <authorList>
            <person name="Kumar V."/>
            <person name="Thakur V."/>
            <person name="Kumar S."/>
            <person name="Singh D."/>
        </authorList>
    </citation>
    <scope>NUCLEOTIDE SEQUENCE [LARGE SCALE GENOMIC DNA]</scope>
    <source>
        <strain evidence="2 3">PCH194</strain>
    </source>
</reference>
<accession>A0A7G3G7N6</accession>
<proteinExistence type="predicted"/>
<sequence>MPSPAADFETQLELFRTEAESAIQYFYAWDTVRAVAAKDKEVFRLLNQAPLFWNTNLGALQTSTLVALGRVFDPDPKNHSITRLLSVAHANLDIFSKDSLAARKSSADADEWLPEYLQIAYEPNGNDFRRLKRHVADRRKIYETNYRPLRHKVFAHRGVATCVEVGELFAKTNIREMQQLLVFLGRLHEVLWQLYFNGRKPTLAPARFSVKRILEQPSPNAKHGKLQERLVHETKAFLAAHAKDA</sequence>
<organism evidence="2 3">
    <name type="scientific">Iodobacter fluviatilis</name>
    <dbReference type="NCBI Taxonomy" id="537"/>
    <lineage>
        <taxon>Bacteria</taxon>
        <taxon>Pseudomonadati</taxon>
        <taxon>Pseudomonadota</taxon>
        <taxon>Betaproteobacteria</taxon>
        <taxon>Neisseriales</taxon>
        <taxon>Chitinibacteraceae</taxon>
        <taxon>Iodobacter</taxon>
    </lineage>
</organism>
<dbReference type="EMBL" id="CP025781">
    <property type="protein sequence ID" value="QBC43317.1"/>
    <property type="molecule type" value="Genomic_DNA"/>
</dbReference>
<feature type="domain" description="HEPN AbiU2-like" evidence="1">
    <location>
        <begin position="7"/>
        <end position="202"/>
    </location>
</feature>
<name>A0A7G3G7N6_9NEIS</name>
<evidence type="ECO:0000313" key="3">
    <source>
        <dbReference type="Proteomes" id="UP000515917"/>
    </source>
</evidence>
<keyword evidence="3" id="KW-1185">Reference proteome</keyword>